<name>A0A7Y8L125_9BURK</name>
<sequence length="226" mass="23229">MLWSVITLAAYLAALWLYRRSGHHLLCLPVLTGTALVLAALALAGSGYPVYAEATRVLRWLTGPAIIALAVPLYRQAALLRRLAAPLLVALAAGCLVSVLGTLLLCGLMGTPMAFALSLAPKAATMPMAMLAAERAGGVPAVAAMAVVATGVLGTWLAGPLLRWLRVDEGPQGEVVSSFTLGLVAHAIGVARVLQTHPGSVAFAALAMGLNGIATALVLALLSRWL</sequence>
<evidence type="ECO:0000256" key="2">
    <source>
        <dbReference type="ARBA" id="ARBA00022692"/>
    </source>
</evidence>
<keyword evidence="7" id="KW-1185">Reference proteome</keyword>
<dbReference type="AlphaFoldDB" id="A0A7Y8L125"/>
<feature type="transmembrane region" description="Helical" evidence="5">
    <location>
        <begin position="200"/>
        <end position="222"/>
    </location>
</feature>
<dbReference type="PANTHER" id="PTHR30249">
    <property type="entry name" value="PUTATIVE SEROTONIN TRANSPORTER"/>
    <property type="match status" value="1"/>
</dbReference>
<evidence type="ECO:0000256" key="5">
    <source>
        <dbReference type="SAM" id="Phobius"/>
    </source>
</evidence>
<proteinExistence type="predicted"/>
<organism evidence="6 7">
    <name type="scientific">Hydrogenophaga aromaticivorans</name>
    <dbReference type="NCBI Taxonomy" id="2610898"/>
    <lineage>
        <taxon>Bacteria</taxon>
        <taxon>Pseudomonadati</taxon>
        <taxon>Pseudomonadota</taxon>
        <taxon>Betaproteobacteria</taxon>
        <taxon>Burkholderiales</taxon>
        <taxon>Comamonadaceae</taxon>
        <taxon>Hydrogenophaga</taxon>
    </lineage>
</organism>
<keyword evidence="2 5" id="KW-0812">Transmembrane</keyword>
<dbReference type="InterPro" id="IPR007300">
    <property type="entry name" value="CidB/LrgB"/>
</dbReference>
<dbReference type="Proteomes" id="UP000545507">
    <property type="component" value="Unassembled WGS sequence"/>
</dbReference>
<dbReference type="EMBL" id="VYGV01000028">
    <property type="protein sequence ID" value="NWF48823.1"/>
    <property type="molecule type" value="Genomic_DNA"/>
</dbReference>
<feature type="transmembrane region" description="Helical" evidence="5">
    <location>
        <begin position="57"/>
        <end position="75"/>
    </location>
</feature>
<evidence type="ECO:0000313" key="7">
    <source>
        <dbReference type="Proteomes" id="UP000545507"/>
    </source>
</evidence>
<feature type="transmembrane region" description="Helical" evidence="5">
    <location>
        <begin position="87"/>
        <end position="120"/>
    </location>
</feature>
<accession>A0A7Y8L125</accession>
<reference evidence="6 7" key="1">
    <citation type="submission" date="2019-09" db="EMBL/GenBank/DDBJ databases">
        <title>Hydrogenophaga aromatica sp. nov., isolated from a para-xylene-degrading enrichment culture.</title>
        <authorList>
            <person name="Tancsics A."/>
            <person name="Banerjee S."/>
        </authorList>
    </citation>
    <scope>NUCLEOTIDE SEQUENCE [LARGE SCALE GENOMIC DNA]</scope>
    <source>
        <strain evidence="6 7">D2P1</strain>
    </source>
</reference>
<evidence type="ECO:0000256" key="1">
    <source>
        <dbReference type="ARBA" id="ARBA00004141"/>
    </source>
</evidence>
<feature type="transmembrane region" description="Helical" evidence="5">
    <location>
        <begin position="174"/>
        <end position="194"/>
    </location>
</feature>
<dbReference type="RefSeq" id="WP_177139704.1">
    <property type="nucleotide sequence ID" value="NZ_VYGV01000028.1"/>
</dbReference>
<comment type="subcellular location">
    <subcellularLocation>
        <location evidence="1">Membrane</location>
        <topology evidence="1">Multi-pass membrane protein</topology>
    </subcellularLocation>
</comment>
<feature type="transmembrane region" description="Helical" evidence="5">
    <location>
        <begin position="25"/>
        <end position="45"/>
    </location>
</feature>
<dbReference type="GO" id="GO:0016020">
    <property type="term" value="C:membrane"/>
    <property type="evidence" value="ECO:0007669"/>
    <property type="project" value="UniProtKB-SubCell"/>
</dbReference>
<keyword evidence="4 5" id="KW-0472">Membrane</keyword>
<comment type="caution">
    <text evidence="6">The sequence shown here is derived from an EMBL/GenBank/DDBJ whole genome shotgun (WGS) entry which is preliminary data.</text>
</comment>
<gene>
    <name evidence="6" type="ORF">F3K02_26710</name>
</gene>
<dbReference type="PANTHER" id="PTHR30249:SF0">
    <property type="entry name" value="PLASTIDAL GLYCOLATE_GLYCERATE TRANSLOCATOR 1, CHLOROPLASTIC"/>
    <property type="match status" value="1"/>
</dbReference>
<protein>
    <submittedName>
        <fullName evidence="6">LrgB family protein</fullName>
    </submittedName>
</protein>
<dbReference type="Pfam" id="PF04172">
    <property type="entry name" value="LrgB"/>
    <property type="match status" value="1"/>
</dbReference>
<feature type="transmembrane region" description="Helical" evidence="5">
    <location>
        <begin position="140"/>
        <end position="162"/>
    </location>
</feature>
<evidence type="ECO:0000256" key="3">
    <source>
        <dbReference type="ARBA" id="ARBA00022989"/>
    </source>
</evidence>
<keyword evidence="3 5" id="KW-1133">Transmembrane helix</keyword>
<evidence type="ECO:0000256" key="4">
    <source>
        <dbReference type="ARBA" id="ARBA00023136"/>
    </source>
</evidence>
<evidence type="ECO:0000313" key="6">
    <source>
        <dbReference type="EMBL" id="NWF48823.1"/>
    </source>
</evidence>